<evidence type="ECO:0000313" key="2">
    <source>
        <dbReference type="EMBL" id="OBV11652.1"/>
    </source>
</evidence>
<dbReference type="STRING" id="1300349.I603_1095"/>
<feature type="chain" id="PRO_5008355160" description="Lipoprotein" evidence="1">
    <location>
        <begin position="25"/>
        <end position="142"/>
    </location>
</feature>
<protein>
    <recommendedName>
        <fullName evidence="4">Lipoprotein</fullName>
    </recommendedName>
</protein>
<proteinExistence type="predicted"/>
<dbReference type="AlphaFoldDB" id="A0A1A7BJL2"/>
<gene>
    <name evidence="2" type="ORF">I603_1095</name>
</gene>
<dbReference type="EMBL" id="LZYB01000002">
    <property type="protein sequence ID" value="OBV11652.1"/>
    <property type="molecule type" value="Genomic_DNA"/>
</dbReference>
<evidence type="ECO:0008006" key="4">
    <source>
        <dbReference type="Google" id="ProtNLM"/>
    </source>
</evidence>
<feature type="signal peptide" evidence="1">
    <location>
        <begin position="1"/>
        <end position="24"/>
    </location>
</feature>
<dbReference type="RefSeq" id="WP_068862891.1">
    <property type="nucleotide sequence ID" value="NZ_LZYB01000002.1"/>
</dbReference>
<reference evidence="2 3" key="1">
    <citation type="submission" date="2016-06" db="EMBL/GenBank/DDBJ databases">
        <title>Genome sequence of Porphyrobacter dokdonensis DSW-74.</title>
        <authorList>
            <person name="Kim J.F."/>
            <person name="Song J.Y."/>
        </authorList>
    </citation>
    <scope>NUCLEOTIDE SEQUENCE [LARGE SCALE GENOMIC DNA]</scope>
    <source>
        <strain evidence="2 3">DSW-74</strain>
    </source>
</reference>
<evidence type="ECO:0000256" key="1">
    <source>
        <dbReference type="SAM" id="SignalP"/>
    </source>
</evidence>
<keyword evidence="1" id="KW-0732">Signal</keyword>
<accession>A0A1A7BJL2</accession>
<dbReference type="Proteomes" id="UP000092484">
    <property type="component" value="Unassembled WGS sequence"/>
</dbReference>
<comment type="caution">
    <text evidence="2">The sequence shown here is derived from an EMBL/GenBank/DDBJ whole genome shotgun (WGS) entry which is preliminary data.</text>
</comment>
<dbReference type="PROSITE" id="PS51257">
    <property type="entry name" value="PROKAR_LIPOPROTEIN"/>
    <property type="match status" value="1"/>
</dbReference>
<sequence>MICRPCALAALLLALSACTSGNDAIDPEGKTFDAVATDEVVTLLGNEPFWNTRIDGDEALWATPENPDGTRFAVSRFSGNNGLGFSGTLAGEAFTATLTPGTCNDTMSDRSYPFVATIALGGETLEGCGYTDRQPFTGDPAP</sequence>
<name>A0A1A7BJL2_9SPHN</name>
<evidence type="ECO:0000313" key="3">
    <source>
        <dbReference type="Proteomes" id="UP000092484"/>
    </source>
</evidence>
<organism evidence="2 3">
    <name type="scientific">Erythrobacter dokdonensis DSW-74</name>
    <dbReference type="NCBI Taxonomy" id="1300349"/>
    <lineage>
        <taxon>Bacteria</taxon>
        <taxon>Pseudomonadati</taxon>
        <taxon>Pseudomonadota</taxon>
        <taxon>Alphaproteobacteria</taxon>
        <taxon>Sphingomonadales</taxon>
        <taxon>Erythrobacteraceae</taxon>
        <taxon>Erythrobacter/Porphyrobacter group</taxon>
        <taxon>Erythrobacter</taxon>
    </lineage>
</organism>
<keyword evidence="3" id="KW-1185">Reference proteome</keyword>